<organism evidence="4 5">
    <name type="scientific">Cytospora schulzeri</name>
    <dbReference type="NCBI Taxonomy" id="448051"/>
    <lineage>
        <taxon>Eukaryota</taxon>
        <taxon>Fungi</taxon>
        <taxon>Dikarya</taxon>
        <taxon>Ascomycota</taxon>
        <taxon>Pezizomycotina</taxon>
        <taxon>Sordariomycetes</taxon>
        <taxon>Sordariomycetidae</taxon>
        <taxon>Diaporthales</taxon>
        <taxon>Cytosporaceae</taxon>
        <taxon>Cytospora</taxon>
    </lineage>
</organism>
<dbReference type="SUPFAM" id="SSF51735">
    <property type="entry name" value="NAD(P)-binding Rossmann-fold domains"/>
    <property type="match status" value="1"/>
</dbReference>
<comment type="caution">
    <text evidence="4">The sequence shown here is derived from an EMBL/GenBank/DDBJ whole genome shotgun (WGS) entry which is preliminary data.</text>
</comment>
<dbReference type="STRING" id="356882.A0A423WMR0"/>
<feature type="transmembrane region" description="Helical" evidence="3">
    <location>
        <begin position="52"/>
        <end position="72"/>
    </location>
</feature>
<dbReference type="Gene3D" id="3.40.50.720">
    <property type="entry name" value="NAD(P)-binding Rossmann-like Domain"/>
    <property type="match status" value="1"/>
</dbReference>
<keyword evidence="3" id="KW-0472">Membrane</keyword>
<dbReference type="PANTHER" id="PTHR43899">
    <property type="entry name" value="RH59310P"/>
    <property type="match status" value="1"/>
</dbReference>
<keyword evidence="5" id="KW-1185">Reference proteome</keyword>
<dbReference type="PRINTS" id="PR00081">
    <property type="entry name" value="GDHRDH"/>
</dbReference>
<dbReference type="OrthoDB" id="47007at2759"/>
<dbReference type="GO" id="GO:0016491">
    <property type="term" value="F:oxidoreductase activity"/>
    <property type="evidence" value="ECO:0007669"/>
    <property type="project" value="UniProtKB-KW"/>
</dbReference>
<keyword evidence="3" id="KW-1133">Transmembrane helix</keyword>
<evidence type="ECO:0000313" key="5">
    <source>
        <dbReference type="Proteomes" id="UP000283895"/>
    </source>
</evidence>
<accession>A0A423WMR0</accession>
<evidence type="ECO:0000313" key="4">
    <source>
        <dbReference type="EMBL" id="ROW04728.1"/>
    </source>
</evidence>
<dbReference type="GO" id="GO:0005783">
    <property type="term" value="C:endoplasmic reticulum"/>
    <property type="evidence" value="ECO:0007669"/>
    <property type="project" value="TreeGrafter"/>
</dbReference>
<keyword evidence="2" id="KW-0560">Oxidoreductase</keyword>
<reference evidence="4 5" key="1">
    <citation type="submission" date="2015-09" db="EMBL/GenBank/DDBJ databases">
        <title>Host preference determinants of Valsa canker pathogens revealed by comparative genomics.</title>
        <authorList>
            <person name="Yin Z."/>
            <person name="Huang L."/>
        </authorList>
    </citation>
    <scope>NUCLEOTIDE SEQUENCE [LARGE SCALE GENOMIC DNA]</scope>
    <source>
        <strain evidence="4 5">03-1</strain>
    </source>
</reference>
<name>A0A423WMR0_9PEZI</name>
<gene>
    <name evidence="4" type="ORF">VMCG_04774</name>
</gene>
<dbReference type="Pfam" id="PF00106">
    <property type="entry name" value="adh_short"/>
    <property type="match status" value="1"/>
</dbReference>
<evidence type="ECO:0000256" key="3">
    <source>
        <dbReference type="SAM" id="Phobius"/>
    </source>
</evidence>
<feature type="transmembrane region" description="Helical" evidence="3">
    <location>
        <begin position="6"/>
        <end position="23"/>
    </location>
</feature>
<dbReference type="InterPro" id="IPR036291">
    <property type="entry name" value="NAD(P)-bd_dom_sf"/>
</dbReference>
<dbReference type="EMBL" id="LKEA01000013">
    <property type="protein sequence ID" value="ROW04728.1"/>
    <property type="molecule type" value="Genomic_DNA"/>
</dbReference>
<dbReference type="InterPro" id="IPR051019">
    <property type="entry name" value="VLCFA-Steroid_DH"/>
</dbReference>
<comment type="similarity">
    <text evidence="1">Belongs to the short-chain dehydrogenases/reductases (SDR) family.</text>
</comment>
<dbReference type="InterPro" id="IPR002347">
    <property type="entry name" value="SDR_fam"/>
</dbReference>
<evidence type="ECO:0008006" key="6">
    <source>
        <dbReference type="Google" id="ProtNLM"/>
    </source>
</evidence>
<proteinExistence type="inferred from homology"/>
<dbReference type="Proteomes" id="UP000283895">
    <property type="component" value="Unassembled WGS sequence"/>
</dbReference>
<evidence type="ECO:0000256" key="1">
    <source>
        <dbReference type="ARBA" id="ARBA00006484"/>
    </source>
</evidence>
<dbReference type="AlphaFoldDB" id="A0A423WMR0"/>
<protein>
    <recommendedName>
        <fullName evidence="6">3-ketoacyl-CoA reductase</fullName>
    </recommendedName>
</protein>
<dbReference type="PANTHER" id="PTHR43899:SF13">
    <property type="entry name" value="RH59310P"/>
    <property type="match status" value="1"/>
</dbReference>
<evidence type="ECO:0000256" key="2">
    <source>
        <dbReference type="ARBA" id="ARBA00023002"/>
    </source>
</evidence>
<keyword evidence="3" id="KW-0812">Transmembrane</keyword>
<sequence length="350" mass="38758">MEIPKTLLHALAFIGTLVCLTVIERMFDFFSFHFTTPRDPLKAYRRRGPKPTYALITGASAGIGYGIAQALIKNGFGVILLGHKEEELNESAAFLKTLVPEEHRAKADEFAKVIVMDAQTATPQEMEAKLRTTIVDGELRVSILVNNVGSNPIALPAFRDLRTYSPNDIDSVIDLNARFMARLTTIMLPVLANRGAGVDERGMSFGTHRYSLILNMSSGGAVGLPWLVMYSATKAFNQAFSHALSRELEADPETRHIDCLCIVPGDVKSQGNCTGNNMGSPDSETFGRHVVEKVDGAVSRGWREMSPYWLHHLQMMALNWLPERYVTRGVTDINKAKRDAFNAVYKPKEG</sequence>